<evidence type="ECO:0000256" key="6">
    <source>
        <dbReference type="ARBA" id="ARBA00022989"/>
    </source>
</evidence>
<feature type="region of interest" description="Disordered" evidence="8">
    <location>
        <begin position="216"/>
        <end position="262"/>
    </location>
</feature>
<dbReference type="InterPro" id="IPR045062">
    <property type="entry name" value="Cyt_c_biogenesis_CcsA/CcmC"/>
</dbReference>
<evidence type="ECO:0000256" key="3">
    <source>
        <dbReference type="ARBA" id="ARBA00016463"/>
    </source>
</evidence>
<feature type="transmembrane region" description="Helical" evidence="9">
    <location>
        <begin position="112"/>
        <end position="131"/>
    </location>
</feature>
<evidence type="ECO:0000256" key="1">
    <source>
        <dbReference type="ARBA" id="ARBA00004141"/>
    </source>
</evidence>
<evidence type="ECO:0000256" key="7">
    <source>
        <dbReference type="ARBA" id="ARBA00023136"/>
    </source>
</evidence>
<keyword evidence="7 9" id="KW-0472">Membrane</keyword>
<keyword evidence="12" id="KW-1185">Reference proteome</keyword>
<dbReference type="PANTHER" id="PTHR30071">
    <property type="entry name" value="HEME EXPORTER PROTEIN C"/>
    <property type="match status" value="1"/>
</dbReference>
<dbReference type="InterPro" id="IPR002541">
    <property type="entry name" value="Cyt_c_assembly"/>
</dbReference>
<evidence type="ECO:0000256" key="9">
    <source>
        <dbReference type="SAM" id="Phobius"/>
    </source>
</evidence>
<dbReference type="RefSeq" id="WP_192594607.1">
    <property type="nucleotide sequence ID" value="NZ_BAAALJ010000017.1"/>
</dbReference>
<evidence type="ECO:0000256" key="2">
    <source>
        <dbReference type="ARBA" id="ARBA00005840"/>
    </source>
</evidence>
<protein>
    <recommendedName>
        <fullName evidence="3">Heme exporter protein C</fullName>
    </recommendedName>
</protein>
<comment type="subcellular location">
    <subcellularLocation>
        <location evidence="1">Membrane</location>
        <topology evidence="1">Multi-pass membrane protein</topology>
    </subcellularLocation>
</comment>
<comment type="caution">
    <text evidence="11">The sequence shown here is derived from an EMBL/GenBank/DDBJ whole genome shotgun (WGS) entry which is preliminary data.</text>
</comment>
<sequence>MSPARRRLLAAGLLAGLLTLPLAAVLAPPDAVQGQAQRLMYLHVPAAWSAYLCFTMVTALSIRQLFRRDDAHLEEARAAAEIGVLLTGFTLVTGSIWGALTWGTWWAWDARVTSTVVMGLVYVAYLAAGGLAHGRRGRQAHAAIGAAGFLTVPLVHFSVLWWRTLHQPPTILAPSLDPPMELLMLLALGASMLTFSLLTVWAVNQRAATASWAQAAPTTGASTGASTPGSPGSPGSLGSSGSASEPRDETAAAQRAEQDRVR</sequence>
<evidence type="ECO:0000256" key="8">
    <source>
        <dbReference type="SAM" id="MobiDB-lite"/>
    </source>
</evidence>
<dbReference type="Pfam" id="PF01578">
    <property type="entry name" value="Cytochrom_C_asm"/>
    <property type="match status" value="1"/>
</dbReference>
<dbReference type="InterPro" id="IPR003557">
    <property type="entry name" value="Cyt_c_biogenesis_CcmC"/>
</dbReference>
<reference evidence="11 12" key="1">
    <citation type="submission" date="2020-10" db="EMBL/GenBank/DDBJ databases">
        <title>Sequencing the genomes of 1000 actinobacteria strains.</title>
        <authorList>
            <person name="Klenk H.-P."/>
        </authorList>
    </citation>
    <scope>NUCLEOTIDE SEQUENCE [LARGE SCALE GENOMIC DNA]</scope>
    <source>
        <strain evidence="11 12">DSM 15666</strain>
    </source>
</reference>
<feature type="transmembrane region" description="Helical" evidence="9">
    <location>
        <begin position="143"/>
        <end position="162"/>
    </location>
</feature>
<accession>A0ABR9JD82</accession>
<evidence type="ECO:0000259" key="10">
    <source>
        <dbReference type="Pfam" id="PF01578"/>
    </source>
</evidence>
<evidence type="ECO:0000313" key="12">
    <source>
        <dbReference type="Proteomes" id="UP000643525"/>
    </source>
</evidence>
<dbReference type="PROSITE" id="PS51318">
    <property type="entry name" value="TAT"/>
    <property type="match status" value="1"/>
</dbReference>
<keyword evidence="4 9" id="KW-0812">Transmembrane</keyword>
<feature type="domain" description="Cytochrome c assembly protein" evidence="10">
    <location>
        <begin position="9"/>
        <end position="166"/>
    </location>
</feature>
<name>A0ABR9JD82_9MICC</name>
<dbReference type="InterPro" id="IPR006311">
    <property type="entry name" value="TAT_signal"/>
</dbReference>
<dbReference type="PANTHER" id="PTHR30071:SF1">
    <property type="entry name" value="CYTOCHROME B_B6 PROTEIN-RELATED"/>
    <property type="match status" value="1"/>
</dbReference>
<evidence type="ECO:0000313" key="11">
    <source>
        <dbReference type="EMBL" id="MBE1523452.1"/>
    </source>
</evidence>
<feature type="transmembrane region" description="Helical" evidence="9">
    <location>
        <begin position="44"/>
        <end position="66"/>
    </location>
</feature>
<keyword evidence="5" id="KW-0201">Cytochrome c-type biogenesis</keyword>
<feature type="transmembrane region" description="Helical" evidence="9">
    <location>
        <begin position="182"/>
        <end position="203"/>
    </location>
</feature>
<proteinExistence type="inferred from homology"/>
<dbReference type="Proteomes" id="UP000643525">
    <property type="component" value="Unassembled WGS sequence"/>
</dbReference>
<feature type="compositionally biased region" description="Basic and acidic residues" evidence="8">
    <location>
        <begin position="245"/>
        <end position="262"/>
    </location>
</feature>
<feature type="transmembrane region" description="Helical" evidence="9">
    <location>
        <begin position="78"/>
        <end position="100"/>
    </location>
</feature>
<keyword evidence="6 9" id="KW-1133">Transmembrane helix</keyword>
<evidence type="ECO:0000256" key="5">
    <source>
        <dbReference type="ARBA" id="ARBA00022748"/>
    </source>
</evidence>
<evidence type="ECO:0000256" key="4">
    <source>
        <dbReference type="ARBA" id="ARBA00022692"/>
    </source>
</evidence>
<dbReference type="PRINTS" id="PR01386">
    <property type="entry name" value="CCMCBIOGNSIS"/>
</dbReference>
<organism evidence="11 12">
    <name type="scientific">Nesterenkonia lutea</name>
    <dbReference type="NCBI Taxonomy" id="272919"/>
    <lineage>
        <taxon>Bacteria</taxon>
        <taxon>Bacillati</taxon>
        <taxon>Actinomycetota</taxon>
        <taxon>Actinomycetes</taxon>
        <taxon>Micrococcales</taxon>
        <taxon>Micrococcaceae</taxon>
        <taxon>Nesterenkonia</taxon>
    </lineage>
</organism>
<gene>
    <name evidence="11" type="ORF">H4W27_000570</name>
</gene>
<comment type="similarity">
    <text evidence="2">Belongs to the CcmC/CycZ/HelC family.</text>
</comment>
<feature type="compositionally biased region" description="Low complexity" evidence="8">
    <location>
        <begin position="216"/>
        <end position="244"/>
    </location>
</feature>
<dbReference type="EMBL" id="JADBED010000001">
    <property type="protein sequence ID" value="MBE1523452.1"/>
    <property type="molecule type" value="Genomic_DNA"/>
</dbReference>